<dbReference type="KEGG" id="eiv:EIN_386870"/>
<protein>
    <recommendedName>
        <fullName evidence="4">TLDc domain-containing protein</fullName>
    </recommendedName>
</protein>
<feature type="region of interest" description="Disordered" evidence="1">
    <location>
        <begin position="29"/>
        <end position="54"/>
    </location>
</feature>
<proteinExistence type="predicted"/>
<reference evidence="2 3" key="1">
    <citation type="submission" date="2012-10" db="EMBL/GenBank/DDBJ databases">
        <authorList>
            <person name="Zafar N."/>
            <person name="Inman J."/>
            <person name="Hall N."/>
            <person name="Lorenzi H."/>
            <person name="Caler E."/>
        </authorList>
    </citation>
    <scope>NUCLEOTIDE SEQUENCE [LARGE SCALE GENOMIC DNA]</scope>
    <source>
        <strain evidence="2 3">IP1</strain>
    </source>
</reference>
<dbReference type="AlphaFoldDB" id="A0A0A1UAB0"/>
<dbReference type="OrthoDB" id="28419at2759"/>
<organism evidence="2 3">
    <name type="scientific">Entamoeba invadens IP1</name>
    <dbReference type="NCBI Taxonomy" id="370355"/>
    <lineage>
        <taxon>Eukaryota</taxon>
        <taxon>Amoebozoa</taxon>
        <taxon>Evosea</taxon>
        <taxon>Archamoebae</taxon>
        <taxon>Mastigamoebida</taxon>
        <taxon>Entamoebidae</taxon>
        <taxon>Entamoeba</taxon>
    </lineage>
</organism>
<sequence>MQILTLNNYGTIHIEKSDIGQVNTTKVGMVKKKEKSDSSHSSSENTRPEVKVAQTPEIKEGVLFCSDVQPHHATSTSDQKSMKSCDELMLQKVRRQGAYTPTKKTRDTTDMSLSSVAALLHSSTVNPSPNPEVYMNPVEKSGLGKYEQILKSWTSASRLHLVYDSSQQFFDSKGFNEKVCGRKNLLIVAVSGKSIFGSWHSKQVPKEKKDSFVYIKDDENHFVFTLKNEFNIPPTRFFPNEVGKHTKSLCLSGSKNTTCIVGVYSAFFIETVDDGSTVDWSFNTNYKDPTEKGHLIFTGKESFTTDRLLAFSV</sequence>
<gene>
    <name evidence="2" type="ORF">EIN_386870</name>
</gene>
<accession>A0A0A1UAB0</accession>
<evidence type="ECO:0000313" key="2">
    <source>
        <dbReference type="EMBL" id="ELP91993.1"/>
    </source>
</evidence>
<evidence type="ECO:0008006" key="4">
    <source>
        <dbReference type="Google" id="ProtNLM"/>
    </source>
</evidence>
<keyword evidence="3" id="KW-1185">Reference proteome</keyword>
<name>A0A0A1UAB0_ENTIV</name>
<dbReference type="GeneID" id="14890965"/>
<dbReference type="EMBL" id="KB206398">
    <property type="protein sequence ID" value="ELP91993.1"/>
    <property type="molecule type" value="Genomic_DNA"/>
</dbReference>
<dbReference type="VEuPathDB" id="AmoebaDB:EIN_386870"/>
<evidence type="ECO:0000256" key="1">
    <source>
        <dbReference type="SAM" id="MobiDB-lite"/>
    </source>
</evidence>
<dbReference type="Proteomes" id="UP000014680">
    <property type="component" value="Unassembled WGS sequence"/>
</dbReference>
<evidence type="ECO:0000313" key="3">
    <source>
        <dbReference type="Proteomes" id="UP000014680"/>
    </source>
</evidence>
<dbReference type="RefSeq" id="XP_004258764.1">
    <property type="nucleotide sequence ID" value="XM_004258716.1"/>
</dbReference>